<keyword evidence="2" id="KW-1185">Reference proteome</keyword>
<evidence type="ECO:0000313" key="1">
    <source>
        <dbReference type="EMBL" id="EKX88870.1"/>
    </source>
</evidence>
<dbReference type="STRING" id="1035195.HMPREF9997_02096"/>
<evidence type="ECO:0000313" key="2">
    <source>
        <dbReference type="Proteomes" id="UP000010445"/>
    </source>
</evidence>
<protein>
    <submittedName>
        <fullName evidence="1">Uncharacterized protein</fullName>
    </submittedName>
</protein>
<dbReference type="PATRIC" id="fig|1035195.3.peg.1876"/>
<reference evidence="1 2" key="1">
    <citation type="submission" date="2012-05" db="EMBL/GenBank/DDBJ databases">
        <authorList>
            <person name="Weinstock G."/>
            <person name="Sodergren E."/>
            <person name="Lobos E.A."/>
            <person name="Fulton L."/>
            <person name="Fulton R."/>
            <person name="Courtney L."/>
            <person name="Fronick C."/>
            <person name="O'Laughlin M."/>
            <person name="Godfrey J."/>
            <person name="Wilson R.M."/>
            <person name="Miner T."/>
            <person name="Farmer C."/>
            <person name="Delehaunty K."/>
            <person name="Cordes M."/>
            <person name="Minx P."/>
            <person name="Tomlinson C."/>
            <person name="Chen J."/>
            <person name="Wollam A."/>
            <person name="Pepin K.H."/>
            <person name="Bhonagiri V."/>
            <person name="Zhang X."/>
            <person name="Suruliraj S."/>
            <person name="Warren W."/>
            <person name="Mitreva M."/>
            <person name="Mardis E.R."/>
            <person name="Wilson R.K."/>
        </authorList>
    </citation>
    <scope>NUCLEOTIDE SEQUENCE [LARGE SCALE GENOMIC DNA]</scope>
    <source>
        <strain evidence="1 2">F0235</strain>
    </source>
</reference>
<name>L1MCX2_9CORY</name>
<dbReference type="AlphaFoldDB" id="L1MCX2"/>
<dbReference type="Proteomes" id="UP000010445">
    <property type="component" value="Unassembled WGS sequence"/>
</dbReference>
<gene>
    <name evidence="1" type="ORF">HMPREF9997_02096</name>
</gene>
<dbReference type="HOGENOM" id="CLU_3198627_0_0_11"/>
<organism evidence="1 2">
    <name type="scientific">Corynebacterium durum F0235</name>
    <dbReference type="NCBI Taxonomy" id="1035195"/>
    <lineage>
        <taxon>Bacteria</taxon>
        <taxon>Bacillati</taxon>
        <taxon>Actinomycetota</taxon>
        <taxon>Actinomycetes</taxon>
        <taxon>Mycobacteriales</taxon>
        <taxon>Corynebacteriaceae</taxon>
        <taxon>Corynebacterium</taxon>
    </lineage>
</organism>
<sequence length="45" mass="4629">MFPDVSLGVGNGEALRDDAASTTVKGHVKRGIPAVAGGFRKALYV</sequence>
<proteinExistence type="predicted"/>
<dbReference type="EMBL" id="AMEM01000034">
    <property type="protein sequence ID" value="EKX88870.1"/>
    <property type="molecule type" value="Genomic_DNA"/>
</dbReference>
<accession>L1MCX2</accession>
<comment type="caution">
    <text evidence="1">The sequence shown here is derived from an EMBL/GenBank/DDBJ whole genome shotgun (WGS) entry which is preliminary data.</text>
</comment>